<keyword evidence="2" id="KW-1185">Reference proteome</keyword>
<dbReference type="InParanoid" id="A0A1E7EMV2"/>
<dbReference type="KEGG" id="fcy:FRACYDRAFT_251898"/>
<reference evidence="1 2" key="1">
    <citation type="submission" date="2016-09" db="EMBL/GenBank/DDBJ databases">
        <title>Extensive genetic diversity and differential bi-allelic expression allows diatom success in the polar Southern Ocean.</title>
        <authorList>
            <consortium name="DOE Joint Genome Institute"/>
            <person name="Mock T."/>
            <person name="Otillar R.P."/>
            <person name="Strauss J."/>
            <person name="Dupont C."/>
            <person name="Frickenhaus S."/>
            <person name="Maumus F."/>
            <person name="Mcmullan M."/>
            <person name="Sanges R."/>
            <person name="Schmutz J."/>
            <person name="Toseland A."/>
            <person name="Valas R."/>
            <person name="Veluchamy A."/>
            <person name="Ward B.J."/>
            <person name="Allen A."/>
            <person name="Barry K."/>
            <person name="Falciatore A."/>
            <person name="Ferrante M."/>
            <person name="Fortunato A.E."/>
            <person name="Gloeckner G."/>
            <person name="Gruber A."/>
            <person name="Hipkin R."/>
            <person name="Janech M."/>
            <person name="Kroth P."/>
            <person name="Leese F."/>
            <person name="Lindquist E."/>
            <person name="Lyon B.R."/>
            <person name="Martin J."/>
            <person name="Mayer C."/>
            <person name="Parker M."/>
            <person name="Quesneville H."/>
            <person name="Raymond J."/>
            <person name="Uhlig C."/>
            <person name="Valentin K.U."/>
            <person name="Worden A.Z."/>
            <person name="Armbrust E.V."/>
            <person name="Bowler C."/>
            <person name="Green B."/>
            <person name="Moulton V."/>
            <person name="Van Oosterhout C."/>
            <person name="Grigoriev I."/>
        </authorList>
    </citation>
    <scope>NUCLEOTIDE SEQUENCE [LARGE SCALE GENOMIC DNA]</scope>
    <source>
        <strain evidence="1 2">CCMP1102</strain>
    </source>
</reference>
<dbReference type="AlphaFoldDB" id="A0A1E7EMV2"/>
<protein>
    <submittedName>
        <fullName evidence="1">Uncharacterized protein</fullName>
    </submittedName>
</protein>
<gene>
    <name evidence="1" type="ORF">FRACYDRAFT_251898</name>
</gene>
<organism evidence="1 2">
    <name type="scientific">Fragilariopsis cylindrus CCMP1102</name>
    <dbReference type="NCBI Taxonomy" id="635003"/>
    <lineage>
        <taxon>Eukaryota</taxon>
        <taxon>Sar</taxon>
        <taxon>Stramenopiles</taxon>
        <taxon>Ochrophyta</taxon>
        <taxon>Bacillariophyta</taxon>
        <taxon>Bacillariophyceae</taxon>
        <taxon>Bacillariophycidae</taxon>
        <taxon>Bacillariales</taxon>
        <taxon>Bacillariaceae</taxon>
        <taxon>Fragilariopsis</taxon>
    </lineage>
</organism>
<proteinExistence type="predicted"/>
<dbReference type="EMBL" id="KV784390">
    <property type="protein sequence ID" value="OEU07126.1"/>
    <property type="molecule type" value="Genomic_DNA"/>
</dbReference>
<evidence type="ECO:0000313" key="2">
    <source>
        <dbReference type="Proteomes" id="UP000095751"/>
    </source>
</evidence>
<name>A0A1E7EMV2_9STRA</name>
<sequence>MEPTLKSIDQISNPKFYFDGDCDLDSESNPSLVAYHYKNDTKECVKDMEYRQAEVDKGNVSASVFSGNPWFVPGTASVVDSCGVLGGWKYENARDYMKGPNNDFFSVVNGVNGDMPPKYMNPPAGTLGSTVLSETVNMRMQDAQGKSAAAYPVVWTAGEIVEGAYNVGANHGGGHQYRLCPVENLNNNTLDESCFQSTVMEFATDKSLFIAMADDGTISVNITFDAMDIDDDNTNGVMPKGSTWRKIGIPSCTGWNLNDCTRGPSFTDHAPPGYYGLGAVLVDQNSPDLQAVLSSWKIVDELKVPEGLSGDYVVSWRWDAEQSAQVWTTCAIVTIVDLENMLGDGDSDDNDNDKCETLCKFMCI</sequence>
<evidence type="ECO:0000313" key="1">
    <source>
        <dbReference type="EMBL" id="OEU07126.1"/>
    </source>
</evidence>
<dbReference type="OrthoDB" id="550577at2759"/>
<accession>A0A1E7EMV2</accession>
<dbReference type="Proteomes" id="UP000095751">
    <property type="component" value="Unassembled WGS sequence"/>
</dbReference>